<dbReference type="EMBL" id="U91834">
    <property type="protein sequence ID" value="AAB51374.1"/>
    <property type="molecule type" value="mRNA"/>
</dbReference>
<organism evidence="1">
    <name type="scientific">Triticum aestivum</name>
    <name type="common">Wheat</name>
    <dbReference type="NCBI Taxonomy" id="4565"/>
    <lineage>
        <taxon>Eukaryota</taxon>
        <taxon>Viridiplantae</taxon>
        <taxon>Streptophyta</taxon>
        <taxon>Embryophyta</taxon>
        <taxon>Tracheophyta</taxon>
        <taxon>Spermatophyta</taxon>
        <taxon>Magnoliopsida</taxon>
        <taxon>Liliopsida</taxon>
        <taxon>Poales</taxon>
        <taxon>Poaceae</taxon>
        <taxon>BOP clade</taxon>
        <taxon>Pooideae</taxon>
        <taxon>Triticodae</taxon>
        <taxon>Triticeae</taxon>
        <taxon>Triticinae</taxon>
        <taxon>Triticum</taxon>
    </lineage>
</organism>
<dbReference type="PIR" id="T06983">
    <property type="entry name" value="T06983"/>
</dbReference>
<dbReference type="AlphaFoldDB" id="O04075"/>
<name>O04075_WHEAT</name>
<evidence type="ECO:0000313" key="1">
    <source>
        <dbReference type="EMBL" id="AAB51374.1"/>
    </source>
</evidence>
<protein>
    <submittedName>
        <fullName evidence="1">Root abundant protein</fullName>
    </submittedName>
</protein>
<proteinExistence type="evidence at transcript level"/>
<reference evidence="1" key="1">
    <citation type="thesis" date="1997" institute="Biology" country="University of North Carolina at Charlotte">
        <title>Isolation and characterization of a novel root cDNA Rt4sb from Triticum aestivum.</title>
        <authorList>
            <person name="Brendle S.D."/>
        </authorList>
    </citation>
    <scope>NUCLEOTIDE SEQUENCE</scope>
    <source>
        <strain evidence="1">Pavon 76</strain>
        <tissue evidence="1">Root</tissue>
    </source>
</reference>
<accession>O04075</accession>
<sequence length="99" mass="10992">MTLNLSKSFSDALLFWTTSFLPHELFSHLVFTSASSMALIKVAFLRIRLIVNLDVGQRKTLEVHLAPDHIGSIHKCPVLVDNVNDDDEAAVVLAVVHQL</sequence>